<evidence type="ECO:0000313" key="7">
    <source>
        <dbReference type="EMBL" id="CAG7649939.1"/>
    </source>
</evidence>
<dbReference type="RefSeq" id="WP_205043832.1">
    <property type="nucleotide sequence ID" value="NZ_CAJVAX010000019.1"/>
</dbReference>
<keyword evidence="2" id="KW-0805">Transcription regulation</keyword>
<dbReference type="Proteomes" id="UP001153328">
    <property type="component" value="Unassembled WGS sequence"/>
</dbReference>
<reference evidence="7" key="1">
    <citation type="submission" date="2021-06" db="EMBL/GenBank/DDBJ databases">
        <authorList>
            <person name="Arsene-Ploetze F."/>
        </authorList>
    </citation>
    <scope>NUCLEOTIDE SEQUENCE</scope>
    <source>
        <strain evidence="7">SBRY1</strain>
    </source>
</reference>
<dbReference type="SUPFAM" id="SSF46689">
    <property type="entry name" value="Homeodomain-like"/>
    <property type="match status" value="1"/>
</dbReference>
<dbReference type="PANTHER" id="PTHR30055:SF229">
    <property type="entry name" value="HTH-TYPE TRANSCRIPTIONAL REPRESSOR RV1474C"/>
    <property type="match status" value="1"/>
</dbReference>
<feature type="DNA-binding region" description="H-T-H motif" evidence="5">
    <location>
        <begin position="33"/>
        <end position="52"/>
    </location>
</feature>
<dbReference type="PROSITE" id="PS50977">
    <property type="entry name" value="HTH_TETR_2"/>
    <property type="match status" value="1"/>
</dbReference>
<dbReference type="PRINTS" id="PR00455">
    <property type="entry name" value="HTHTETR"/>
</dbReference>
<dbReference type="SUPFAM" id="SSF48498">
    <property type="entry name" value="Tetracyclin repressor-like, C-terminal domain"/>
    <property type="match status" value="1"/>
</dbReference>
<evidence type="ECO:0000256" key="4">
    <source>
        <dbReference type="ARBA" id="ARBA00023163"/>
    </source>
</evidence>
<dbReference type="InterPro" id="IPR036271">
    <property type="entry name" value="Tet_transcr_reg_TetR-rel_C_sf"/>
</dbReference>
<dbReference type="InterPro" id="IPR039538">
    <property type="entry name" value="BetI_C"/>
</dbReference>
<dbReference type="Pfam" id="PF00440">
    <property type="entry name" value="TetR_N"/>
    <property type="match status" value="1"/>
</dbReference>
<gene>
    <name evidence="7" type="ORF">SBRY_50231</name>
</gene>
<evidence type="ECO:0000259" key="6">
    <source>
        <dbReference type="PROSITE" id="PS50977"/>
    </source>
</evidence>
<evidence type="ECO:0000256" key="3">
    <source>
        <dbReference type="ARBA" id="ARBA00023125"/>
    </source>
</evidence>
<protein>
    <submittedName>
        <fullName evidence="7">Transcriptional regulator, TetR family</fullName>
    </submittedName>
</protein>
<evidence type="ECO:0000256" key="5">
    <source>
        <dbReference type="PROSITE-ProRule" id="PRU00335"/>
    </source>
</evidence>
<dbReference type="InterPro" id="IPR050109">
    <property type="entry name" value="HTH-type_TetR-like_transc_reg"/>
</dbReference>
<dbReference type="GO" id="GO:0003700">
    <property type="term" value="F:DNA-binding transcription factor activity"/>
    <property type="evidence" value="ECO:0007669"/>
    <property type="project" value="TreeGrafter"/>
</dbReference>
<dbReference type="InterPro" id="IPR023772">
    <property type="entry name" value="DNA-bd_HTH_TetR-type_CS"/>
</dbReference>
<accession>A0A9W4MI50</accession>
<comment type="caution">
    <text evidence="7">The sequence shown here is derived from an EMBL/GenBank/DDBJ whole genome shotgun (WGS) entry which is preliminary data.</text>
</comment>
<dbReference type="PROSITE" id="PS01081">
    <property type="entry name" value="HTH_TETR_1"/>
    <property type="match status" value="1"/>
</dbReference>
<organism evidence="7 8">
    <name type="scientific">Actinacidiphila bryophytorum</name>
    <dbReference type="NCBI Taxonomy" id="1436133"/>
    <lineage>
        <taxon>Bacteria</taxon>
        <taxon>Bacillati</taxon>
        <taxon>Actinomycetota</taxon>
        <taxon>Actinomycetes</taxon>
        <taxon>Kitasatosporales</taxon>
        <taxon>Streptomycetaceae</taxon>
        <taxon>Actinacidiphila</taxon>
    </lineage>
</organism>
<feature type="domain" description="HTH tetR-type" evidence="6">
    <location>
        <begin position="10"/>
        <end position="70"/>
    </location>
</feature>
<dbReference type="EMBL" id="CAJVAX010000019">
    <property type="protein sequence ID" value="CAG7649939.1"/>
    <property type="molecule type" value="Genomic_DNA"/>
</dbReference>
<evidence type="ECO:0000313" key="8">
    <source>
        <dbReference type="Proteomes" id="UP001153328"/>
    </source>
</evidence>
<dbReference type="InterPro" id="IPR001647">
    <property type="entry name" value="HTH_TetR"/>
</dbReference>
<dbReference type="InterPro" id="IPR009057">
    <property type="entry name" value="Homeodomain-like_sf"/>
</dbReference>
<dbReference type="GO" id="GO:0000976">
    <property type="term" value="F:transcription cis-regulatory region binding"/>
    <property type="evidence" value="ECO:0007669"/>
    <property type="project" value="TreeGrafter"/>
</dbReference>
<dbReference type="Pfam" id="PF13977">
    <property type="entry name" value="TetR_C_6"/>
    <property type="match status" value="1"/>
</dbReference>
<proteinExistence type="predicted"/>
<sequence>MPKVSEEHREARRRQILDAAWVCFARNGFHKTSMPDVFAEAGLSAGAVYRYFPGKEALITAIAEVSTQQLIDLLDARLAADVLPPPEELLPAIVEDLPATGGTDPAALAPQVWSETMRDPRLAAAVAGMLGDVHLRLTELCRRYQAAGVLDPGLDPGDTARVVIALIQGWIIQWNTMGLAAHQQITAGVRALLARPRNAGQSGQDG</sequence>
<dbReference type="Gene3D" id="1.10.357.10">
    <property type="entry name" value="Tetracycline Repressor, domain 2"/>
    <property type="match status" value="1"/>
</dbReference>
<dbReference type="AlphaFoldDB" id="A0A9W4MI50"/>
<evidence type="ECO:0000256" key="1">
    <source>
        <dbReference type="ARBA" id="ARBA00022491"/>
    </source>
</evidence>
<evidence type="ECO:0000256" key="2">
    <source>
        <dbReference type="ARBA" id="ARBA00023015"/>
    </source>
</evidence>
<keyword evidence="4" id="KW-0804">Transcription</keyword>
<name>A0A9W4MI50_9ACTN</name>
<dbReference type="PANTHER" id="PTHR30055">
    <property type="entry name" value="HTH-TYPE TRANSCRIPTIONAL REGULATOR RUTR"/>
    <property type="match status" value="1"/>
</dbReference>
<keyword evidence="3 5" id="KW-0238">DNA-binding</keyword>
<keyword evidence="8" id="KW-1185">Reference proteome</keyword>
<keyword evidence="1" id="KW-0678">Repressor</keyword>